<dbReference type="OrthoDB" id="1118445at2"/>
<dbReference type="InterPro" id="IPR036390">
    <property type="entry name" value="WH_DNA-bd_sf"/>
</dbReference>
<proteinExistence type="predicted"/>
<dbReference type="SMART" id="SM00419">
    <property type="entry name" value="HTH_CRP"/>
    <property type="match status" value="1"/>
</dbReference>
<name>A0A419VU59_9BACT</name>
<dbReference type="GO" id="GO:0003677">
    <property type="term" value="F:DNA binding"/>
    <property type="evidence" value="ECO:0007669"/>
    <property type="project" value="UniProtKB-KW"/>
</dbReference>
<dbReference type="PANTHER" id="PTHR24567">
    <property type="entry name" value="CRP FAMILY TRANSCRIPTIONAL REGULATORY PROTEIN"/>
    <property type="match status" value="1"/>
</dbReference>
<dbReference type="EMBL" id="RAPN01000006">
    <property type="protein sequence ID" value="RKD85060.1"/>
    <property type="molecule type" value="Genomic_DNA"/>
</dbReference>
<keyword evidence="2" id="KW-0238">DNA-binding</keyword>
<dbReference type="SUPFAM" id="SSF51206">
    <property type="entry name" value="cAMP-binding domain-like"/>
    <property type="match status" value="1"/>
</dbReference>
<dbReference type="RefSeq" id="WP_120275702.1">
    <property type="nucleotide sequence ID" value="NZ_RAPN01000006.1"/>
</dbReference>
<dbReference type="GO" id="GO:0005829">
    <property type="term" value="C:cytosol"/>
    <property type="evidence" value="ECO:0007669"/>
    <property type="project" value="TreeGrafter"/>
</dbReference>
<comment type="caution">
    <text evidence="6">The sequence shown here is derived from an EMBL/GenBank/DDBJ whole genome shotgun (WGS) entry which is preliminary data.</text>
</comment>
<evidence type="ECO:0000259" key="4">
    <source>
        <dbReference type="PROSITE" id="PS50042"/>
    </source>
</evidence>
<dbReference type="InterPro" id="IPR018490">
    <property type="entry name" value="cNMP-bd_dom_sf"/>
</dbReference>
<dbReference type="PANTHER" id="PTHR24567:SF26">
    <property type="entry name" value="REGULATORY PROTEIN YEIL"/>
    <property type="match status" value="1"/>
</dbReference>
<dbReference type="PRINTS" id="PR00034">
    <property type="entry name" value="HTHCRP"/>
</dbReference>
<gene>
    <name evidence="6" type="ORF">BC643_4579</name>
</gene>
<keyword evidence="7" id="KW-1185">Reference proteome</keyword>
<dbReference type="InterPro" id="IPR012318">
    <property type="entry name" value="HTH_CRP"/>
</dbReference>
<dbReference type="Gene3D" id="2.60.120.10">
    <property type="entry name" value="Jelly Rolls"/>
    <property type="match status" value="1"/>
</dbReference>
<dbReference type="InterPro" id="IPR000595">
    <property type="entry name" value="cNMP-bd_dom"/>
</dbReference>
<dbReference type="Pfam" id="PF13545">
    <property type="entry name" value="HTH_Crp_2"/>
    <property type="match status" value="1"/>
</dbReference>
<dbReference type="Proteomes" id="UP000283387">
    <property type="component" value="Unassembled WGS sequence"/>
</dbReference>
<keyword evidence="3" id="KW-0804">Transcription</keyword>
<feature type="domain" description="HTH crp-type" evidence="5">
    <location>
        <begin position="152"/>
        <end position="222"/>
    </location>
</feature>
<evidence type="ECO:0000313" key="6">
    <source>
        <dbReference type="EMBL" id="RKD85060.1"/>
    </source>
</evidence>
<evidence type="ECO:0000256" key="3">
    <source>
        <dbReference type="ARBA" id="ARBA00023163"/>
    </source>
</evidence>
<dbReference type="CDD" id="cd00038">
    <property type="entry name" value="CAP_ED"/>
    <property type="match status" value="1"/>
</dbReference>
<dbReference type="SMART" id="SM00100">
    <property type="entry name" value="cNMP"/>
    <property type="match status" value="1"/>
</dbReference>
<evidence type="ECO:0000313" key="7">
    <source>
        <dbReference type="Proteomes" id="UP000283387"/>
    </source>
</evidence>
<dbReference type="InterPro" id="IPR050397">
    <property type="entry name" value="Env_Response_Regulators"/>
</dbReference>
<dbReference type="SUPFAM" id="SSF46785">
    <property type="entry name" value="Winged helix' DNA-binding domain"/>
    <property type="match status" value="1"/>
</dbReference>
<keyword evidence="1" id="KW-0805">Transcription regulation</keyword>
<organism evidence="6 7">
    <name type="scientific">Mangrovibacterium diazotrophicum</name>
    <dbReference type="NCBI Taxonomy" id="1261403"/>
    <lineage>
        <taxon>Bacteria</taxon>
        <taxon>Pseudomonadati</taxon>
        <taxon>Bacteroidota</taxon>
        <taxon>Bacteroidia</taxon>
        <taxon>Marinilabiliales</taxon>
        <taxon>Prolixibacteraceae</taxon>
        <taxon>Mangrovibacterium</taxon>
    </lineage>
</organism>
<dbReference type="PROSITE" id="PS50042">
    <property type="entry name" value="CNMP_BINDING_3"/>
    <property type="match status" value="1"/>
</dbReference>
<dbReference type="InterPro" id="IPR036388">
    <property type="entry name" value="WH-like_DNA-bd_sf"/>
</dbReference>
<dbReference type="Pfam" id="PF00027">
    <property type="entry name" value="cNMP_binding"/>
    <property type="match status" value="1"/>
</dbReference>
<dbReference type="GO" id="GO:0003700">
    <property type="term" value="F:DNA-binding transcription factor activity"/>
    <property type="evidence" value="ECO:0007669"/>
    <property type="project" value="TreeGrafter"/>
</dbReference>
<evidence type="ECO:0000256" key="1">
    <source>
        <dbReference type="ARBA" id="ARBA00023015"/>
    </source>
</evidence>
<sequence length="237" mass="26939">MIKHRIDCLSCSNSECLIKKHCGDPGITSYLSRKVSIPARKGQNIIIEGSPIHGLYFVYSGRVKVLTTGINGREQILRFAKEGEMLGQRGFSTHQYYPIGASALEDTIVCNFSMEVMKEMLLNLPKLSYDFISFYAEELHRSETKVRMFAHMTVREKVIDALLYITRKFGSKKNFINITLSRKEIADFAGTTEEQVIRVLSSLKKEELILLSGKKIGVPDADILKKEIAEHHYFIQS</sequence>
<reference evidence="6 7" key="1">
    <citation type="submission" date="2018-09" db="EMBL/GenBank/DDBJ databases">
        <title>Genomic Encyclopedia of Archaeal and Bacterial Type Strains, Phase II (KMG-II): from individual species to whole genera.</title>
        <authorList>
            <person name="Goeker M."/>
        </authorList>
    </citation>
    <scope>NUCLEOTIDE SEQUENCE [LARGE SCALE GENOMIC DNA]</scope>
    <source>
        <strain evidence="6 7">DSM 27148</strain>
    </source>
</reference>
<protein>
    <submittedName>
        <fullName evidence="6">CRP-like cAMP-binding protein</fullName>
    </submittedName>
</protein>
<dbReference type="AlphaFoldDB" id="A0A419VU59"/>
<evidence type="ECO:0000259" key="5">
    <source>
        <dbReference type="PROSITE" id="PS51063"/>
    </source>
</evidence>
<evidence type="ECO:0000256" key="2">
    <source>
        <dbReference type="ARBA" id="ARBA00023125"/>
    </source>
</evidence>
<accession>A0A419VU59</accession>
<feature type="domain" description="Cyclic nucleotide-binding" evidence="4">
    <location>
        <begin position="42"/>
        <end position="138"/>
    </location>
</feature>
<dbReference type="InterPro" id="IPR014710">
    <property type="entry name" value="RmlC-like_jellyroll"/>
</dbReference>
<dbReference type="PROSITE" id="PS51063">
    <property type="entry name" value="HTH_CRP_2"/>
    <property type="match status" value="1"/>
</dbReference>
<dbReference type="Gene3D" id="1.10.10.10">
    <property type="entry name" value="Winged helix-like DNA-binding domain superfamily/Winged helix DNA-binding domain"/>
    <property type="match status" value="1"/>
</dbReference>